<dbReference type="EMBL" id="QSJN01000007">
    <property type="protein sequence ID" value="RHD73992.1"/>
    <property type="molecule type" value="Genomic_DNA"/>
</dbReference>
<dbReference type="Proteomes" id="UP000461276">
    <property type="component" value="Unassembled WGS sequence"/>
</dbReference>
<dbReference type="Proteomes" id="UP000284660">
    <property type="component" value="Unassembled WGS sequence"/>
</dbReference>
<dbReference type="CDD" id="cd01167">
    <property type="entry name" value="bac_FRK"/>
    <property type="match status" value="1"/>
</dbReference>
<evidence type="ECO:0000313" key="12">
    <source>
        <dbReference type="EMBL" id="MSB74177.1"/>
    </source>
</evidence>
<dbReference type="Proteomes" id="UP000441609">
    <property type="component" value="Unassembled WGS sequence"/>
</dbReference>
<evidence type="ECO:0000313" key="14">
    <source>
        <dbReference type="Proteomes" id="UP000095455"/>
    </source>
</evidence>
<dbReference type="Proteomes" id="UP001198806">
    <property type="component" value="Unassembled WGS sequence"/>
</dbReference>
<dbReference type="EC" id="2.7.1.15" evidence="5"/>
<evidence type="ECO:0000313" key="11">
    <source>
        <dbReference type="EMBL" id="MRZ53254.1"/>
    </source>
</evidence>
<dbReference type="Pfam" id="PF00294">
    <property type="entry name" value="PfkB"/>
    <property type="match status" value="1"/>
</dbReference>
<dbReference type="Gene3D" id="3.40.1190.20">
    <property type="match status" value="1"/>
</dbReference>
<evidence type="ECO:0000313" key="13">
    <source>
        <dbReference type="EMBL" id="RHD73992.1"/>
    </source>
</evidence>
<dbReference type="EMBL" id="WKMO01000011">
    <property type="protein sequence ID" value="MSB74177.1"/>
    <property type="molecule type" value="Genomic_DNA"/>
</dbReference>
<dbReference type="Proteomes" id="UP001211522">
    <property type="component" value="Unassembled WGS sequence"/>
</dbReference>
<evidence type="ECO:0000313" key="16">
    <source>
        <dbReference type="Proteomes" id="UP000284660"/>
    </source>
</evidence>
<dbReference type="Proteomes" id="UP000432516">
    <property type="component" value="Unassembled WGS sequence"/>
</dbReference>
<gene>
    <name evidence="5" type="primary">rbsK_2</name>
    <name evidence="13" type="ORF">DW782_12700</name>
    <name evidence="6" type="ORF">ERS852380_00627</name>
    <name evidence="5" type="ORF">ERS852429_00865</name>
    <name evidence="10" type="ORF">GKD67_00145</name>
    <name evidence="11" type="ORF">GKD68_00595</name>
    <name evidence="12" type="ORF">GKD70_12950</name>
    <name evidence="7" type="ORF">LI194_14585</name>
    <name evidence="8" type="ORF">PN599_05905</name>
    <name evidence="9" type="ORF">PN612_13080</name>
</gene>
<organism evidence="5 15">
    <name type="scientific">Parabacteroides distasonis</name>
    <dbReference type="NCBI Taxonomy" id="823"/>
    <lineage>
        <taxon>Bacteria</taxon>
        <taxon>Pseudomonadati</taxon>
        <taxon>Bacteroidota</taxon>
        <taxon>Bacteroidia</taxon>
        <taxon>Bacteroidales</taxon>
        <taxon>Tannerellaceae</taxon>
        <taxon>Parabacteroides</taxon>
    </lineage>
</organism>
<dbReference type="Proteomes" id="UP000095455">
    <property type="component" value="Unassembled WGS sequence"/>
</dbReference>
<dbReference type="EMBL" id="JAQMPX010000094">
    <property type="protein sequence ID" value="MDB9139432.1"/>
    <property type="molecule type" value="Genomic_DNA"/>
</dbReference>
<reference evidence="17 18" key="3">
    <citation type="journal article" date="2019" name="Nat. Med.">
        <title>A library of human gut bacterial isolates paired with longitudinal multiomics data enables mechanistic microbiome research.</title>
        <authorList>
            <person name="Poyet M."/>
            <person name="Groussin M."/>
            <person name="Gibbons S.M."/>
            <person name="Avila-Pacheco J."/>
            <person name="Jiang X."/>
            <person name="Kearney S.M."/>
            <person name="Perrotta A.R."/>
            <person name="Berdy B."/>
            <person name="Zhao S."/>
            <person name="Lieberman T.D."/>
            <person name="Swanson P.K."/>
            <person name="Smith M."/>
            <person name="Roesemann S."/>
            <person name="Alexander J.E."/>
            <person name="Rich S.A."/>
            <person name="Livny J."/>
            <person name="Vlamakis H."/>
            <person name="Clish C."/>
            <person name="Bullock K."/>
            <person name="Deik A."/>
            <person name="Scott J."/>
            <person name="Pierce K.A."/>
            <person name="Xavier R.J."/>
            <person name="Alm E.J."/>
        </authorList>
    </citation>
    <scope>NUCLEOTIDE SEQUENCE [LARGE SCALE GENOMIC DNA]</scope>
    <source>
        <strain evidence="11 17">BIOML-A2</strain>
        <strain evidence="12 18">BIOML-A20</strain>
        <strain evidence="10 19">BIOML-A9</strain>
    </source>
</reference>
<reference evidence="13 16" key="2">
    <citation type="submission" date="2018-08" db="EMBL/GenBank/DDBJ databases">
        <title>A genome reference for cultivated species of the human gut microbiota.</title>
        <authorList>
            <person name="Zou Y."/>
            <person name="Xue W."/>
            <person name="Luo G."/>
        </authorList>
    </citation>
    <scope>NUCLEOTIDE SEQUENCE [LARGE SCALE GENOMIC DNA]</scope>
    <source>
        <strain evidence="13 16">AM30-4</strain>
    </source>
</reference>
<evidence type="ECO:0000313" key="17">
    <source>
        <dbReference type="Proteomes" id="UP000432516"/>
    </source>
</evidence>
<evidence type="ECO:0000313" key="9">
    <source>
        <dbReference type="EMBL" id="MDB9139432.1"/>
    </source>
</evidence>
<reference evidence="7" key="4">
    <citation type="submission" date="2021-10" db="EMBL/GenBank/DDBJ databases">
        <title>Collection of gut derived symbiotic bacterial strains cultured from healthy donors.</title>
        <authorList>
            <person name="Lin H."/>
            <person name="Littmann E."/>
            <person name="Kohout C."/>
            <person name="Pamer E.G."/>
        </authorList>
    </citation>
    <scope>NUCLEOTIDE SEQUENCE</scope>
    <source>
        <strain evidence="7">DFI.2.94</strain>
    </source>
</reference>
<name>A0A174RNT1_PARDI</name>
<dbReference type="AlphaFoldDB" id="A0A174RNT1"/>
<dbReference type="OrthoDB" id="9779730at2"/>
<proteinExistence type="inferred from homology"/>
<feature type="domain" description="Carbohydrate kinase PfkB" evidence="4">
    <location>
        <begin position="28"/>
        <end position="286"/>
    </location>
</feature>
<evidence type="ECO:0000256" key="2">
    <source>
        <dbReference type="ARBA" id="ARBA00022679"/>
    </source>
</evidence>
<dbReference type="EMBL" id="JAJCNI010000018">
    <property type="protein sequence ID" value="MCB6519021.1"/>
    <property type="molecule type" value="Genomic_DNA"/>
</dbReference>
<dbReference type="InterPro" id="IPR002173">
    <property type="entry name" value="Carboh/pur_kinase_PfkB_CS"/>
</dbReference>
<dbReference type="PANTHER" id="PTHR43085:SF57">
    <property type="entry name" value="CARBOHYDRATE KINASE PFKB DOMAIN-CONTAINING PROTEIN"/>
    <property type="match status" value="1"/>
</dbReference>
<dbReference type="Proteomes" id="UP001210126">
    <property type="component" value="Unassembled WGS sequence"/>
</dbReference>
<evidence type="ECO:0000313" key="19">
    <source>
        <dbReference type="Proteomes" id="UP000461276"/>
    </source>
</evidence>
<evidence type="ECO:0000313" key="8">
    <source>
        <dbReference type="EMBL" id="MDB9004529.1"/>
    </source>
</evidence>
<dbReference type="InterPro" id="IPR029056">
    <property type="entry name" value="Ribokinase-like"/>
</dbReference>
<dbReference type="RefSeq" id="WP_005856006.1">
    <property type="nucleotide sequence ID" value="NZ_BAABYH010000001.1"/>
</dbReference>
<dbReference type="Proteomes" id="UP000095591">
    <property type="component" value="Unassembled WGS sequence"/>
</dbReference>
<protein>
    <submittedName>
        <fullName evidence="7">Carbohydrate kinase</fullName>
    </submittedName>
    <submittedName>
        <fullName evidence="5">Ribokinase</fullName>
        <ecNumber evidence="5">2.7.1.15</ecNumber>
    </submittedName>
</protein>
<evidence type="ECO:0000313" key="18">
    <source>
        <dbReference type="Proteomes" id="UP000441609"/>
    </source>
</evidence>
<dbReference type="EMBL" id="CYXP01000001">
    <property type="protein sequence ID" value="CUM84630.1"/>
    <property type="molecule type" value="Genomic_DNA"/>
</dbReference>
<dbReference type="EMBL" id="CYYK01000002">
    <property type="protein sequence ID" value="CUN57883.1"/>
    <property type="molecule type" value="Genomic_DNA"/>
</dbReference>
<dbReference type="EMBL" id="WKMY01000001">
    <property type="protein sequence ID" value="MRY91678.1"/>
    <property type="molecule type" value="Genomic_DNA"/>
</dbReference>
<dbReference type="GeneID" id="93525221"/>
<dbReference type="InterPro" id="IPR011611">
    <property type="entry name" value="PfkB_dom"/>
</dbReference>
<accession>A0A174RNT1</accession>
<evidence type="ECO:0000256" key="1">
    <source>
        <dbReference type="ARBA" id="ARBA00010688"/>
    </source>
</evidence>
<dbReference type="PANTHER" id="PTHR43085">
    <property type="entry name" value="HEXOKINASE FAMILY MEMBER"/>
    <property type="match status" value="1"/>
</dbReference>
<keyword evidence="3 5" id="KW-0418">Kinase</keyword>
<evidence type="ECO:0000259" key="4">
    <source>
        <dbReference type="Pfam" id="PF00294"/>
    </source>
</evidence>
<evidence type="ECO:0000313" key="15">
    <source>
        <dbReference type="Proteomes" id="UP000095591"/>
    </source>
</evidence>
<reference evidence="8" key="5">
    <citation type="submission" date="2023-01" db="EMBL/GenBank/DDBJ databases">
        <title>Human gut microbiome strain richness.</title>
        <authorList>
            <person name="Chen-Liaw A."/>
        </authorList>
    </citation>
    <scope>NUCLEOTIDE SEQUENCE</scope>
    <source>
        <strain evidence="9">D35st1_E5_D35t1_190705</strain>
        <strain evidence="8">RTP21484st1_E5_RTP21484_190118</strain>
    </source>
</reference>
<dbReference type="InterPro" id="IPR050306">
    <property type="entry name" value="PfkB_Carbo_kinase"/>
</dbReference>
<evidence type="ECO:0000313" key="5">
    <source>
        <dbReference type="EMBL" id="CUM84630.1"/>
    </source>
</evidence>
<keyword evidence="2 5" id="KW-0808">Transferase</keyword>
<dbReference type="PROSITE" id="PS00584">
    <property type="entry name" value="PFKB_KINASES_2"/>
    <property type="match status" value="1"/>
</dbReference>
<evidence type="ECO:0000313" key="10">
    <source>
        <dbReference type="EMBL" id="MRY91678.1"/>
    </source>
</evidence>
<reference evidence="14 15" key="1">
    <citation type="submission" date="2015-09" db="EMBL/GenBank/DDBJ databases">
        <authorList>
            <consortium name="Pathogen Informatics"/>
        </authorList>
    </citation>
    <scope>NUCLEOTIDE SEQUENCE [LARGE SCALE GENOMIC DNA]</scope>
    <source>
        <strain evidence="6 14">2789STDY5608822</strain>
        <strain evidence="5 15">2789STDY5608872</strain>
    </source>
</reference>
<evidence type="ECO:0000313" key="6">
    <source>
        <dbReference type="EMBL" id="CUN57883.1"/>
    </source>
</evidence>
<comment type="similarity">
    <text evidence="1">Belongs to the carbohydrate kinase PfkB family.</text>
</comment>
<dbReference type="GO" id="GO:0004747">
    <property type="term" value="F:ribokinase activity"/>
    <property type="evidence" value="ECO:0007669"/>
    <property type="project" value="UniProtKB-EC"/>
</dbReference>
<evidence type="ECO:0000313" key="7">
    <source>
        <dbReference type="EMBL" id="MCB6519021.1"/>
    </source>
</evidence>
<dbReference type="EMBL" id="WKNE01000001">
    <property type="protein sequence ID" value="MRZ53254.1"/>
    <property type="molecule type" value="Genomic_DNA"/>
</dbReference>
<sequence length="292" mass="32378">MEQVTESRRKPIVVGIGELLWDMLPSGKKAGGAPINFVYHASCLGAEGYAISAVGDDELGKEIVDELDKNHIQHLIEKVPYPTGTVQVELREGIPTYTIHERVAWDHISPTSDAIDLAEKADAICFGTLAQRSRQSRETIQAISSFAPKDAYRLLDINLRQRYYDKELIEESLYLANVLKVNDEEFNVLRDLFGLNGTEREVALWFIEKYGLRMFVLTAGSSHSTIYTREEISTLPTPEVTVADTVGAGDAFSGALIISLLKGKSLSEAHHFAVKTAAFVCTKEGAWPVYEE</sequence>
<evidence type="ECO:0000256" key="3">
    <source>
        <dbReference type="ARBA" id="ARBA00022777"/>
    </source>
</evidence>
<dbReference type="SUPFAM" id="SSF53613">
    <property type="entry name" value="Ribokinase-like"/>
    <property type="match status" value="1"/>
</dbReference>
<dbReference type="EMBL" id="JAQMPJ010000003">
    <property type="protein sequence ID" value="MDB9004529.1"/>
    <property type="molecule type" value="Genomic_DNA"/>
</dbReference>